<dbReference type="GO" id="GO:0022857">
    <property type="term" value="F:transmembrane transporter activity"/>
    <property type="evidence" value="ECO:0007669"/>
    <property type="project" value="InterPro"/>
</dbReference>
<feature type="transmembrane region" description="Helical" evidence="6">
    <location>
        <begin position="57"/>
        <end position="77"/>
    </location>
</feature>
<name>A0A8J6J3W5_9FIRM</name>
<dbReference type="Proteomes" id="UP000661435">
    <property type="component" value="Unassembled WGS sequence"/>
</dbReference>
<evidence type="ECO:0000256" key="1">
    <source>
        <dbReference type="ARBA" id="ARBA00004651"/>
    </source>
</evidence>
<feature type="transmembrane region" description="Helical" evidence="6">
    <location>
        <begin position="368"/>
        <end position="390"/>
    </location>
</feature>
<feature type="transmembrane region" description="Helical" evidence="6">
    <location>
        <begin position="243"/>
        <end position="264"/>
    </location>
</feature>
<accession>A0A8J6J3W5</accession>
<dbReference type="Gene3D" id="1.20.1250.20">
    <property type="entry name" value="MFS general substrate transporter like domains"/>
    <property type="match status" value="2"/>
</dbReference>
<feature type="transmembrane region" description="Helical" evidence="6">
    <location>
        <begin position="17"/>
        <end position="37"/>
    </location>
</feature>
<evidence type="ECO:0000313" key="8">
    <source>
        <dbReference type="Proteomes" id="UP000661435"/>
    </source>
</evidence>
<feature type="transmembrane region" description="Helical" evidence="6">
    <location>
        <begin position="331"/>
        <end position="356"/>
    </location>
</feature>
<keyword evidence="2" id="KW-1003">Cell membrane</keyword>
<dbReference type="EMBL" id="JACOPP010000005">
    <property type="protein sequence ID" value="MBC5733303.1"/>
    <property type="molecule type" value="Genomic_DNA"/>
</dbReference>
<feature type="transmembrane region" description="Helical" evidence="6">
    <location>
        <begin position="276"/>
        <end position="296"/>
    </location>
</feature>
<keyword evidence="4 6" id="KW-1133">Transmembrane helix</keyword>
<dbReference type="PANTHER" id="PTHR43124">
    <property type="entry name" value="PURINE EFFLUX PUMP PBUE"/>
    <property type="match status" value="1"/>
</dbReference>
<evidence type="ECO:0000256" key="3">
    <source>
        <dbReference type="ARBA" id="ARBA00022692"/>
    </source>
</evidence>
<proteinExistence type="predicted"/>
<feature type="transmembrane region" description="Helical" evidence="6">
    <location>
        <begin position="109"/>
        <end position="134"/>
    </location>
</feature>
<feature type="transmembrane region" description="Helical" evidence="6">
    <location>
        <begin position="396"/>
        <end position="416"/>
    </location>
</feature>
<evidence type="ECO:0000256" key="6">
    <source>
        <dbReference type="SAM" id="Phobius"/>
    </source>
</evidence>
<dbReference type="InterPro" id="IPR036259">
    <property type="entry name" value="MFS_trans_sf"/>
</dbReference>
<comment type="subcellular location">
    <subcellularLocation>
        <location evidence="1">Cell membrane</location>
        <topology evidence="1">Multi-pass membrane protein</topology>
    </subcellularLocation>
</comment>
<dbReference type="SUPFAM" id="SSF103473">
    <property type="entry name" value="MFS general substrate transporter"/>
    <property type="match status" value="1"/>
</dbReference>
<dbReference type="Pfam" id="PF07690">
    <property type="entry name" value="MFS_1"/>
    <property type="match status" value="1"/>
</dbReference>
<organism evidence="7 8">
    <name type="scientific">Lawsonibacter hominis</name>
    <dbReference type="NCBI Taxonomy" id="2763053"/>
    <lineage>
        <taxon>Bacteria</taxon>
        <taxon>Bacillati</taxon>
        <taxon>Bacillota</taxon>
        <taxon>Clostridia</taxon>
        <taxon>Eubacteriales</taxon>
        <taxon>Oscillospiraceae</taxon>
        <taxon>Lawsonibacter</taxon>
    </lineage>
</organism>
<dbReference type="InterPro" id="IPR011701">
    <property type="entry name" value="MFS"/>
</dbReference>
<keyword evidence="8" id="KW-1185">Reference proteome</keyword>
<keyword evidence="3 6" id="KW-0812">Transmembrane</keyword>
<dbReference type="RefSeq" id="WP_186907188.1">
    <property type="nucleotide sequence ID" value="NZ_JACOPP010000005.1"/>
</dbReference>
<evidence type="ECO:0000256" key="5">
    <source>
        <dbReference type="ARBA" id="ARBA00023136"/>
    </source>
</evidence>
<evidence type="ECO:0000256" key="2">
    <source>
        <dbReference type="ARBA" id="ARBA00022475"/>
    </source>
</evidence>
<reference evidence="7" key="1">
    <citation type="submission" date="2020-08" db="EMBL/GenBank/DDBJ databases">
        <title>Genome public.</title>
        <authorList>
            <person name="Liu C."/>
            <person name="Sun Q."/>
        </authorList>
    </citation>
    <scope>NUCLEOTIDE SEQUENCE</scope>
    <source>
        <strain evidence="7">NSJ-51</strain>
    </source>
</reference>
<protein>
    <submittedName>
        <fullName evidence="7">MFS transporter</fullName>
    </submittedName>
</protein>
<comment type="caution">
    <text evidence="7">The sequence shown here is derived from an EMBL/GenBank/DDBJ whole genome shotgun (WGS) entry which is preliminary data.</text>
</comment>
<feature type="transmembrane region" description="Helical" evidence="6">
    <location>
        <begin position="174"/>
        <end position="196"/>
    </location>
</feature>
<dbReference type="InterPro" id="IPR050189">
    <property type="entry name" value="MFS_Efflux_Transporters"/>
</dbReference>
<dbReference type="PANTHER" id="PTHR43124:SF3">
    <property type="entry name" value="CHLORAMPHENICOL EFFLUX PUMP RV0191"/>
    <property type="match status" value="1"/>
</dbReference>
<feature type="transmembrane region" description="Helical" evidence="6">
    <location>
        <begin position="146"/>
        <end position="168"/>
    </location>
</feature>
<keyword evidence="5 6" id="KW-0472">Membrane</keyword>
<gene>
    <name evidence="7" type="ORF">H8S57_06140</name>
</gene>
<feature type="transmembrane region" description="Helical" evidence="6">
    <location>
        <begin position="308"/>
        <end position="325"/>
    </location>
</feature>
<evidence type="ECO:0000313" key="7">
    <source>
        <dbReference type="EMBL" id="MBC5733303.1"/>
    </source>
</evidence>
<evidence type="ECO:0000256" key="4">
    <source>
        <dbReference type="ARBA" id="ARBA00022989"/>
    </source>
</evidence>
<dbReference type="AlphaFoldDB" id="A0A8J6J3W5"/>
<dbReference type="GO" id="GO:0005886">
    <property type="term" value="C:plasma membrane"/>
    <property type="evidence" value="ECO:0007669"/>
    <property type="project" value="UniProtKB-SubCell"/>
</dbReference>
<feature type="transmembrane region" description="Helical" evidence="6">
    <location>
        <begin position="84"/>
        <end position="103"/>
    </location>
</feature>
<sequence length="425" mass="45584">MNQAPDKQLTNSNFGKWGWSMILYSMLLYYFWAGLAVDGLNVYPGAFAALHGWDPNVLLGFATPAGIIGVLGGIVFGRLVMKTGVRILCTFTLVLTGLLYIWFGHVNSPVLFLVCLTLFTFISNAFGLIGTSTLMNNWFPRKKGIALGWATMGAPLCTATFVAILSGLFGKFGVPTGCTIVGVVVVIFGLASLVWVKDYPHDVGAYPDNIKAEGVDFKAQAEAVRSHKSAFTVSKLLRDKDMWCMGLGFGLLWMVTVGIVSQFVPRMISVGNSQPAALMMLTAAAVVGLFGSYFWGWLDQKVGTKPASVVYSASYIIALLLLIFAKLPIFTYIAIVFVGLGIGGLLNLMPSMVISVYGKYDFTAANSLVSPIASLLQKFAFLIMAVLLGVSGGDYALPYGVFIVIDVIGAALLLCVTGKCKGKQD</sequence>